<dbReference type="AlphaFoldDB" id="A0A4Y2BQI2"/>
<evidence type="ECO:0000313" key="2">
    <source>
        <dbReference type="Proteomes" id="UP000499080"/>
    </source>
</evidence>
<reference evidence="1 2" key="1">
    <citation type="journal article" date="2019" name="Sci. Rep.">
        <title>Orb-weaving spider Araneus ventricosus genome elucidates the spidroin gene catalogue.</title>
        <authorList>
            <person name="Kono N."/>
            <person name="Nakamura H."/>
            <person name="Ohtoshi R."/>
            <person name="Moran D.A.P."/>
            <person name="Shinohara A."/>
            <person name="Yoshida Y."/>
            <person name="Fujiwara M."/>
            <person name="Mori M."/>
            <person name="Tomita M."/>
            <person name="Arakawa K."/>
        </authorList>
    </citation>
    <scope>NUCLEOTIDE SEQUENCE [LARGE SCALE GENOMIC DNA]</scope>
</reference>
<evidence type="ECO:0000313" key="1">
    <source>
        <dbReference type="EMBL" id="GBL94213.1"/>
    </source>
</evidence>
<name>A0A4Y2BQI2_ARAVE</name>
<keyword evidence="2" id="KW-1185">Reference proteome</keyword>
<sequence>MKVSHYGAYFDYIAFKASVNVLNSIDDYLGIVLMWGRDGRSDLTADIVVTGVPKISAGLVQLFPLGKAIYLAIYF</sequence>
<organism evidence="1 2">
    <name type="scientific">Araneus ventricosus</name>
    <name type="common">Orbweaver spider</name>
    <name type="synonym">Epeira ventricosa</name>
    <dbReference type="NCBI Taxonomy" id="182803"/>
    <lineage>
        <taxon>Eukaryota</taxon>
        <taxon>Metazoa</taxon>
        <taxon>Ecdysozoa</taxon>
        <taxon>Arthropoda</taxon>
        <taxon>Chelicerata</taxon>
        <taxon>Arachnida</taxon>
        <taxon>Araneae</taxon>
        <taxon>Araneomorphae</taxon>
        <taxon>Entelegynae</taxon>
        <taxon>Araneoidea</taxon>
        <taxon>Araneidae</taxon>
        <taxon>Araneus</taxon>
    </lineage>
</organism>
<accession>A0A4Y2BQI2</accession>
<dbReference type="EMBL" id="BGPR01000100">
    <property type="protein sequence ID" value="GBL94213.1"/>
    <property type="molecule type" value="Genomic_DNA"/>
</dbReference>
<dbReference type="Proteomes" id="UP000499080">
    <property type="component" value="Unassembled WGS sequence"/>
</dbReference>
<protein>
    <submittedName>
        <fullName evidence="1">Uncharacterized protein</fullName>
    </submittedName>
</protein>
<comment type="caution">
    <text evidence="1">The sequence shown here is derived from an EMBL/GenBank/DDBJ whole genome shotgun (WGS) entry which is preliminary data.</text>
</comment>
<gene>
    <name evidence="1" type="ORF">AVEN_163532_1</name>
</gene>
<proteinExistence type="predicted"/>